<dbReference type="InterPro" id="IPR029055">
    <property type="entry name" value="Ntn_hydrolases_N"/>
</dbReference>
<gene>
    <name evidence="9" type="primary">asnB</name>
    <name evidence="9" type="ORF">IM816_06355</name>
</gene>
<dbReference type="EC" id="6.3.5.4" evidence="3"/>
<keyword evidence="4" id="KW-0547">Nucleotide-binding</keyword>
<dbReference type="Gene3D" id="3.60.20.10">
    <property type="entry name" value="Glutamine Phosphoribosylpyrophosphate, subunit 1, domain 1"/>
    <property type="match status" value="1"/>
</dbReference>
<evidence type="ECO:0000256" key="1">
    <source>
        <dbReference type="ARBA" id="ARBA00005187"/>
    </source>
</evidence>
<evidence type="ECO:0000313" key="10">
    <source>
        <dbReference type="Proteomes" id="UP001056681"/>
    </source>
</evidence>
<evidence type="ECO:0000313" key="9">
    <source>
        <dbReference type="EMBL" id="URL59712.1"/>
    </source>
</evidence>
<dbReference type="PANTHER" id="PTHR43284">
    <property type="entry name" value="ASPARAGINE SYNTHETASE (GLUTAMINE-HYDROLYZING)"/>
    <property type="match status" value="1"/>
</dbReference>
<evidence type="ECO:0000256" key="6">
    <source>
        <dbReference type="ARBA" id="ARBA00022962"/>
    </source>
</evidence>
<dbReference type="Pfam" id="PF00733">
    <property type="entry name" value="Asn_synthase"/>
    <property type="match status" value="1"/>
</dbReference>
<keyword evidence="9" id="KW-0436">Ligase</keyword>
<dbReference type="CDD" id="cd00712">
    <property type="entry name" value="AsnB"/>
    <property type="match status" value="1"/>
</dbReference>
<dbReference type="CDD" id="cd01991">
    <property type="entry name" value="Asn_synthase_B_C"/>
    <property type="match status" value="1"/>
</dbReference>
<dbReference type="InterPro" id="IPR051786">
    <property type="entry name" value="ASN_synthetase/amidase"/>
</dbReference>
<accession>A0ABY4T6J9</accession>
<evidence type="ECO:0000259" key="8">
    <source>
        <dbReference type="PROSITE" id="PS51278"/>
    </source>
</evidence>
<dbReference type="InterPro" id="IPR014729">
    <property type="entry name" value="Rossmann-like_a/b/a_fold"/>
</dbReference>
<reference evidence="9" key="1">
    <citation type="submission" date="2020-10" db="EMBL/GenBank/DDBJ databases">
        <title>Whole-genome sequence of Luteibacter sp. EIF3.</title>
        <authorList>
            <person name="Friedrich I."/>
            <person name="Hertel R."/>
            <person name="Daniel R."/>
        </authorList>
    </citation>
    <scope>NUCLEOTIDE SEQUENCE</scope>
    <source>
        <strain evidence="9">EIF3</strain>
    </source>
</reference>
<dbReference type="Pfam" id="PF13537">
    <property type="entry name" value="GATase_7"/>
    <property type="match status" value="1"/>
</dbReference>
<dbReference type="GO" id="GO:0004066">
    <property type="term" value="F:asparagine synthase (glutamine-hydrolyzing) activity"/>
    <property type="evidence" value="ECO:0007669"/>
    <property type="project" value="UniProtKB-EC"/>
</dbReference>
<dbReference type="RefSeq" id="WP_250340226.1">
    <property type="nucleotide sequence ID" value="NZ_CP063231.1"/>
</dbReference>
<evidence type="ECO:0000256" key="3">
    <source>
        <dbReference type="ARBA" id="ARBA00012737"/>
    </source>
</evidence>
<organism evidence="9 10">
    <name type="scientific">Luteibacter flocculans</name>
    <dbReference type="NCBI Taxonomy" id="2780091"/>
    <lineage>
        <taxon>Bacteria</taxon>
        <taxon>Pseudomonadati</taxon>
        <taxon>Pseudomonadota</taxon>
        <taxon>Gammaproteobacteria</taxon>
        <taxon>Lysobacterales</taxon>
        <taxon>Rhodanobacteraceae</taxon>
        <taxon>Luteibacter</taxon>
    </lineage>
</organism>
<keyword evidence="5" id="KW-0067">ATP-binding</keyword>
<dbReference type="Proteomes" id="UP001056681">
    <property type="component" value="Chromosome"/>
</dbReference>
<comment type="similarity">
    <text evidence="2">Belongs to the asparagine synthetase family.</text>
</comment>
<evidence type="ECO:0000256" key="4">
    <source>
        <dbReference type="ARBA" id="ARBA00022741"/>
    </source>
</evidence>
<dbReference type="EMBL" id="CP063231">
    <property type="protein sequence ID" value="URL59712.1"/>
    <property type="molecule type" value="Genomic_DNA"/>
</dbReference>
<name>A0ABY4T6J9_9GAMM</name>
<evidence type="ECO:0000256" key="7">
    <source>
        <dbReference type="ARBA" id="ARBA00048741"/>
    </source>
</evidence>
<dbReference type="PROSITE" id="PS51278">
    <property type="entry name" value="GATASE_TYPE_2"/>
    <property type="match status" value="1"/>
</dbReference>
<dbReference type="SUPFAM" id="SSF56235">
    <property type="entry name" value="N-terminal nucleophile aminohydrolases (Ntn hydrolases)"/>
    <property type="match status" value="1"/>
</dbReference>
<dbReference type="InterPro" id="IPR001962">
    <property type="entry name" value="Asn_synthase"/>
</dbReference>
<feature type="domain" description="Glutamine amidotransferase type-2" evidence="8">
    <location>
        <begin position="2"/>
        <end position="215"/>
    </location>
</feature>
<comment type="pathway">
    <text evidence="1">Amino-acid biosynthesis; L-asparagine biosynthesis; L-asparagine from L-aspartate (L-Gln route): step 1/1.</text>
</comment>
<dbReference type="InterPro" id="IPR006426">
    <property type="entry name" value="Asn_synth_AEB"/>
</dbReference>
<dbReference type="NCBIfam" id="TIGR01536">
    <property type="entry name" value="asn_synth_AEB"/>
    <property type="match status" value="1"/>
</dbReference>
<dbReference type="SUPFAM" id="SSF52402">
    <property type="entry name" value="Adenine nucleotide alpha hydrolases-like"/>
    <property type="match status" value="1"/>
</dbReference>
<protein>
    <recommendedName>
        <fullName evidence="3">asparagine synthase (glutamine-hydrolyzing)</fullName>
        <ecNumber evidence="3">6.3.5.4</ecNumber>
    </recommendedName>
</protein>
<evidence type="ECO:0000256" key="5">
    <source>
        <dbReference type="ARBA" id="ARBA00022840"/>
    </source>
</evidence>
<dbReference type="Gene3D" id="3.40.50.620">
    <property type="entry name" value="HUPs"/>
    <property type="match status" value="1"/>
</dbReference>
<keyword evidence="10" id="KW-1185">Reference proteome</keyword>
<dbReference type="PANTHER" id="PTHR43284:SF1">
    <property type="entry name" value="ASPARAGINE SYNTHETASE"/>
    <property type="match status" value="1"/>
</dbReference>
<sequence length="615" mass="69368">MCGIAGWLDFSQDIRDRRHIVEAMTVTLAARGPDGQGVWMDKHVGLGHRRLAVIDLAGGVQPMVHDGGTDTTVALSYNGEIYNFAALRAELEALGHRFTTRCDTEVVLRGYLQWEEGVVRRLEGMFAFAVWDARRQQLLLARDFLGVKPLYYQRIGNGVVFGSEPKALLAHPDVRARTNEDGLREIFVLARTPGRTPYADIHEVKPGEMLRFDREGMRADRFWRFEARPHEDDLPATIARVGELLESAVRQQIVSDVPLCTLLSGGLDSSAITAIAHAATAAQGQPMRTFSVDFVGQSDDFADDGPHKSHDAPFVRDFVRHVGCDHTDIVLDSSELAEGSLNRTVLHASDLPLNLSGDMCSSLYRLFREVRKESTVALSGESADEIFGGYAWFHQPAVHQARMFPWLTMTGSVFHGGDILDRGLRERLRLKEFQADSYATAMAEVPRLDGEPAHDARMREFSYLHMSRFLQFMLDRKDRMSMAVGLEVRVPFCDSALVDYVFNIPWDMKAFDGREKSVLRAAVEQRLPRSIVERTKSPYPSTQDPAYERALRARVAAFLDTPNHPARPLFDERTVRRMTTRPMNGDRSLHYQRADMERVLSVAEWIEAYDVELAC</sequence>
<proteinExistence type="inferred from homology"/>
<keyword evidence="6" id="KW-0315">Glutamine amidotransferase</keyword>
<evidence type="ECO:0000256" key="2">
    <source>
        <dbReference type="ARBA" id="ARBA00005752"/>
    </source>
</evidence>
<dbReference type="InterPro" id="IPR017932">
    <property type="entry name" value="GATase_2_dom"/>
</dbReference>
<comment type="catalytic activity">
    <reaction evidence="7">
        <text>L-aspartate + L-glutamine + ATP + H2O = L-asparagine + L-glutamate + AMP + diphosphate + H(+)</text>
        <dbReference type="Rhea" id="RHEA:12228"/>
        <dbReference type="ChEBI" id="CHEBI:15377"/>
        <dbReference type="ChEBI" id="CHEBI:15378"/>
        <dbReference type="ChEBI" id="CHEBI:29985"/>
        <dbReference type="ChEBI" id="CHEBI:29991"/>
        <dbReference type="ChEBI" id="CHEBI:30616"/>
        <dbReference type="ChEBI" id="CHEBI:33019"/>
        <dbReference type="ChEBI" id="CHEBI:58048"/>
        <dbReference type="ChEBI" id="CHEBI:58359"/>
        <dbReference type="ChEBI" id="CHEBI:456215"/>
        <dbReference type="EC" id="6.3.5.4"/>
    </reaction>
</comment>
<dbReference type="InterPro" id="IPR033738">
    <property type="entry name" value="AsnB_N"/>
</dbReference>
<dbReference type="PIRSF" id="PIRSF001589">
    <property type="entry name" value="Asn_synthetase_glu-h"/>
    <property type="match status" value="1"/>
</dbReference>